<evidence type="ECO:0000313" key="3">
    <source>
        <dbReference type="EMBL" id="KAJ7703967.1"/>
    </source>
</evidence>
<keyword evidence="4" id="KW-1185">Reference proteome</keyword>
<reference evidence="3" key="1">
    <citation type="submission" date="2023-03" db="EMBL/GenBank/DDBJ databases">
        <title>Massive genome expansion in bonnet fungi (Mycena s.s.) driven by repeated elements and novel gene families across ecological guilds.</title>
        <authorList>
            <consortium name="Lawrence Berkeley National Laboratory"/>
            <person name="Harder C.B."/>
            <person name="Miyauchi S."/>
            <person name="Viragh M."/>
            <person name="Kuo A."/>
            <person name="Thoen E."/>
            <person name="Andreopoulos B."/>
            <person name="Lu D."/>
            <person name="Skrede I."/>
            <person name="Drula E."/>
            <person name="Henrissat B."/>
            <person name="Morin E."/>
            <person name="Kohler A."/>
            <person name="Barry K."/>
            <person name="LaButti K."/>
            <person name="Morin E."/>
            <person name="Salamov A."/>
            <person name="Lipzen A."/>
            <person name="Mereny Z."/>
            <person name="Hegedus B."/>
            <person name="Baldrian P."/>
            <person name="Stursova M."/>
            <person name="Weitz H."/>
            <person name="Taylor A."/>
            <person name="Grigoriev I.V."/>
            <person name="Nagy L.G."/>
            <person name="Martin F."/>
            <person name="Kauserud H."/>
        </authorList>
    </citation>
    <scope>NUCLEOTIDE SEQUENCE</scope>
    <source>
        <strain evidence="3">CBHHK067</strain>
    </source>
</reference>
<name>A0AAD7GRX7_MYCRO</name>
<evidence type="ECO:0000313" key="4">
    <source>
        <dbReference type="Proteomes" id="UP001221757"/>
    </source>
</evidence>
<keyword evidence="2" id="KW-0472">Membrane</keyword>
<protein>
    <submittedName>
        <fullName evidence="3">Uncharacterized protein</fullName>
    </submittedName>
</protein>
<feature type="transmembrane region" description="Helical" evidence="2">
    <location>
        <begin position="618"/>
        <end position="640"/>
    </location>
</feature>
<evidence type="ECO:0000256" key="2">
    <source>
        <dbReference type="SAM" id="Phobius"/>
    </source>
</evidence>
<comment type="caution">
    <text evidence="3">The sequence shown here is derived from an EMBL/GenBank/DDBJ whole genome shotgun (WGS) entry which is preliminary data.</text>
</comment>
<accession>A0AAD7GRX7</accession>
<gene>
    <name evidence="3" type="ORF">B0H17DRAFT_1126998</name>
</gene>
<organism evidence="3 4">
    <name type="scientific">Mycena rosella</name>
    <name type="common">Pink bonnet</name>
    <name type="synonym">Agaricus rosellus</name>
    <dbReference type="NCBI Taxonomy" id="1033263"/>
    <lineage>
        <taxon>Eukaryota</taxon>
        <taxon>Fungi</taxon>
        <taxon>Dikarya</taxon>
        <taxon>Basidiomycota</taxon>
        <taxon>Agaricomycotina</taxon>
        <taxon>Agaricomycetes</taxon>
        <taxon>Agaricomycetidae</taxon>
        <taxon>Agaricales</taxon>
        <taxon>Marasmiineae</taxon>
        <taxon>Mycenaceae</taxon>
        <taxon>Mycena</taxon>
    </lineage>
</organism>
<dbReference type="PANTHER" id="PTHR35041:SF6">
    <property type="entry name" value="FORMYLMETHIONINE DEFORMYLASE-LIKE PROTEIN-RELATED"/>
    <property type="match status" value="1"/>
</dbReference>
<feature type="compositionally biased region" description="Polar residues" evidence="1">
    <location>
        <begin position="131"/>
        <end position="140"/>
    </location>
</feature>
<dbReference type="PANTHER" id="PTHR35041">
    <property type="entry name" value="MEDIATOR OF RNA POLYMERASE II TRANSCRIPTION SUBUNIT 1"/>
    <property type="match status" value="1"/>
</dbReference>
<feature type="region of interest" description="Disordered" evidence="1">
    <location>
        <begin position="115"/>
        <end position="140"/>
    </location>
</feature>
<dbReference type="EMBL" id="JARKIE010000011">
    <property type="protein sequence ID" value="KAJ7703967.1"/>
    <property type="molecule type" value="Genomic_DNA"/>
</dbReference>
<evidence type="ECO:0000256" key="1">
    <source>
        <dbReference type="SAM" id="MobiDB-lite"/>
    </source>
</evidence>
<dbReference type="AlphaFoldDB" id="A0AAD7GRX7"/>
<feature type="transmembrane region" description="Helical" evidence="2">
    <location>
        <begin position="161"/>
        <end position="184"/>
    </location>
</feature>
<feature type="transmembrane region" description="Helical" evidence="2">
    <location>
        <begin position="266"/>
        <end position="287"/>
    </location>
</feature>
<proteinExistence type="predicted"/>
<keyword evidence="2" id="KW-0812">Transmembrane</keyword>
<sequence>MRLHACITLDVGLKALNPRVLRIDRMRRANVEQLLLPMFPVADACLLRGGGGAHGREVQGKRLSLPPRSGDHAAMLPCPSRLRDVDIGCFSTDGRGNLTEFSFLPSSTFVMTTNESAQCPPFGPSGRPDGSSLSPSRYKGSSVSVVDVPAVESGRRRGIGLLAPLFIVGGTLAAGVFAIAHHLFDAHLDGHSVAGSWTQTGSSRLEIFFATAFKVLFSFSAGVSVCQLSWYSLRHTPVTLAEIDVLVGPPSLMILQRLNLIMKTPIIIGMTAAILASPLITILAPSLNTRQASVVSRTLSVPTLNTTTDAALDDIYASLFGGSYGTPTQTWDKAALAALLSEEPVGWDMPQGCAPECTYEFTYAAPAIRCSDLKPDQIADGVFSTEERWVPRVFEDPPSAYLMGYDAPSSFAGYQTTVLNFTVQNDATNISDQYGWTLAYVPFLPSNVLEGGVLINAAGSVCTFYNATHTASTHYFNGTQESRVSVSEFHNPLNTTYRAGPSDTLDMSAPGIGSNVHLLIMADSISAHLEGSFIIEHFSIATTTLLLETNIFEPWNGNDSAPLGLNTTAAVTNISQGLQDLVANATLGFIYLNNGLTTVNATVASTDTVYIYNRKALIATYSVAFFLLVLMSGTGIFCLLKNGQSSSNDFSRLFVALRNPELDAVAEAVDGRSGTSGVDLRRVRLRLGDARGEGLVFGLHGQFGEK</sequence>
<keyword evidence="2" id="KW-1133">Transmembrane helix</keyword>
<dbReference type="Proteomes" id="UP001221757">
    <property type="component" value="Unassembled WGS sequence"/>
</dbReference>